<proteinExistence type="inferred from homology"/>
<name>A0ABT2YUG7_9GAMM</name>
<sequence>MSKHILITGATDGIGLLTAEKLVTQGHHVLIHGRNAKKLEAVKDKLIALDKGSVTSFQADLSNLSEVRGLIQEITASVAHLDVIINNAGVYKTNAPVVENNLDVRFVVNTIAPYLLTKHLMPLMPSTGRVVNLSSAAQAPVDFKALNGDYPIDNQLSAYAQSKLAITMWTRHLSKVLDDSSSIVIAVNPGSLLASKMVKEGFGMEGKDLSIGANILIKASLDDSFKEASGLYFDNDIGQFSEPHQAALDASQCERLVSVMEELSKPLSL</sequence>
<comment type="caution">
    <text evidence="3">The sequence shown here is derived from an EMBL/GenBank/DDBJ whole genome shotgun (WGS) entry which is preliminary data.</text>
</comment>
<dbReference type="SUPFAM" id="SSF51735">
    <property type="entry name" value="NAD(P)-binding Rossmann-fold domains"/>
    <property type="match status" value="1"/>
</dbReference>
<dbReference type="Proteomes" id="UP001209713">
    <property type="component" value="Unassembled WGS sequence"/>
</dbReference>
<comment type="similarity">
    <text evidence="2">Belongs to the short-chain dehydrogenases/reductases (SDR) family.</text>
</comment>
<evidence type="ECO:0000256" key="2">
    <source>
        <dbReference type="RuleBase" id="RU000363"/>
    </source>
</evidence>
<keyword evidence="1" id="KW-0560">Oxidoreductase</keyword>
<dbReference type="Gene3D" id="3.40.50.720">
    <property type="entry name" value="NAD(P)-binding Rossmann-like Domain"/>
    <property type="match status" value="1"/>
</dbReference>
<dbReference type="RefSeq" id="WP_263530926.1">
    <property type="nucleotide sequence ID" value="NZ_JAOVZB010000005.1"/>
</dbReference>
<protein>
    <submittedName>
        <fullName evidence="3">SDR family NAD(P)-dependent oxidoreductase</fullName>
    </submittedName>
</protein>
<dbReference type="PROSITE" id="PS00061">
    <property type="entry name" value="ADH_SHORT"/>
    <property type="match status" value="1"/>
</dbReference>
<dbReference type="Pfam" id="PF00106">
    <property type="entry name" value="adh_short"/>
    <property type="match status" value="1"/>
</dbReference>
<gene>
    <name evidence="3" type="ORF">OFY17_11755</name>
</gene>
<dbReference type="InterPro" id="IPR002347">
    <property type="entry name" value="SDR_fam"/>
</dbReference>
<dbReference type="InterPro" id="IPR020904">
    <property type="entry name" value="Sc_DH/Rdtase_CS"/>
</dbReference>
<dbReference type="EMBL" id="JAOVZB010000005">
    <property type="protein sequence ID" value="MCV2403547.1"/>
    <property type="molecule type" value="Genomic_DNA"/>
</dbReference>
<reference evidence="3 4" key="1">
    <citation type="submission" date="2022-10" db="EMBL/GenBank/DDBJ databases">
        <title>Marinomonas transparenta sp. nov. and Marinomonas sargassi sp. nov., isolated from marine alga (Sargassum natans (L.) Gaillon).</title>
        <authorList>
            <person name="Wang Y."/>
        </authorList>
    </citation>
    <scope>NUCLEOTIDE SEQUENCE [LARGE SCALE GENOMIC DNA]</scope>
    <source>
        <strain evidence="3 4">C2222</strain>
    </source>
</reference>
<dbReference type="PANTHER" id="PTHR43157:SF31">
    <property type="entry name" value="PHOSPHATIDYLINOSITOL-GLYCAN BIOSYNTHESIS CLASS F PROTEIN"/>
    <property type="match status" value="1"/>
</dbReference>
<keyword evidence="4" id="KW-1185">Reference proteome</keyword>
<evidence type="ECO:0000256" key="1">
    <source>
        <dbReference type="ARBA" id="ARBA00023002"/>
    </source>
</evidence>
<organism evidence="3 4">
    <name type="scientific">Marinomonas sargassi</name>
    <dbReference type="NCBI Taxonomy" id="2984494"/>
    <lineage>
        <taxon>Bacteria</taxon>
        <taxon>Pseudomonadati</taxon>
        <taxon>Pseudomonadota</taxon>
        <taxon>Gammaproteobacteria</taxon>
        <taxon>Oceanospirillales</taxon>
        <taxon>Oceanospirillaceae</taxon>
        <taxon>Marinomonas</taxon>
    </lineage>
</organism>
<dbReference type="PRINTS" id="PR00081">
    <property type="entry name" value="GDHRDH"/>
</dbReference>
<evidence type="ECO:0000313" key="3">
    <source>
        <dbReference type="EMBL" id="MCV2403547.1"/>
    </source>
</evidence>
<evidence type="ECO:0000313" key="4">
    <source>
        <dbReference type="Proteomes" id="UP001209713"/>
    </source>
</evidence>
<dbReference type="PANTHER" id="PTHR43157">
    <property type="entry name" value="PHOSPHATIDYLINOSITOL-GLYCAN BIOSYNTHESIS CLASS F PROTEIN-RELATED"/>
    <property type="match status" value="1"/>
</dbReference>
<dbReference type="InterPro" id="IPR036291">
    <property type="entry name" value="NAD(P)-bd_dom_sf"/>
</dbReference>
<dbReference type="PRINTS" id="PR00080">
    <property type="entry name" value="SDRFAMILY"/>
</dbReference>
<accession>A0ABT2YUG7</accession>